<evidence type="ECO:0000313" key="5">
    <source>
        <dbReference type="Proteomes" id="UP000263900"/>
    </source>
</evidence>
<gene>
    <name evidence="4" type="ORF">D3H65_32665</name>
</gene>
<name>A0A3B7MV76_9BACT</name>
<dbReference type="SMART" id="SM00448">
    <property type="entry name" value="REC"/>
    <property type="match status" value="1"/>
</dbReference>
<dbReference type="SMART" id="SM00850">
    <property type="entry name" value="LytTR"/>
    <property type="match status" value="1"/>
</dbReference>
<dbReference type="AlphaFoldDB" id="A0A3B7MV76"/>
<dbReference type="InterPro" id="IPR011006">
    <property type="entry name" value="CheY-like_superfamily"/>
</dbReference>
<dbReference type="InterPro" id="IPR007492">
    <property type="entry name" value="LytTR_DNA-bd_dom"/>
</dbReference>
<proteinExistence type="predicted"/>
<dbReference type="Pfam" id="PF00072">
    <property type="entry name" value="Response_reg"/>
    <property type="match status" value="1"/>
</dbReference>
<dbReference type="SUPFAM" id="SSF52172">
    <property type="entry name" value="CheY-like"/>
    <property type="match status" value="1"/>
</dbReference>
<dbReference type="PROSITE" id="PS50930">
    <property type="entry name" value="HTH_LYTTR"/>
    <property type="match status" value="1"/>
</dbReference>
<dbReference type="KEGG" id="pseg:D3H65_32665"/>
<dbReference type="Gene3D" id="3.40.50.2300">
    <property type="match status" value="1"/>
</dbReference>
<sequence>MKYKAVIVEDELMNSDFLKHLLAEFCPQVEVVGVANNVETAVACIHQQAPQLIFMDIELQTATGFDVLQQVKDADFEVIFTTAYDHYAIKAIKFSAIDYLLKPINFEELQGAVGKAIERWQLKEKDDKLELLIRNVRRPAGEDFSISLSTSEGVEFVPLSQIIRLEAKGPYTTFFMKNGAHLMVCKNLKEYELLLTDYGFFRLHNSYMVNMKEVRKMIKADGGYAVMNDDAMIAISPKKKDEFLALMSQRLV</sequence>
<protein>
    <submittedName>
        <fullName evidence="4">DNA-binding response regulator</fullName>
    </submittedName>
</protein>
<dbReference type="RefSeq" id="WP_119054324.1">
    <property type="nucleotide sequence ID" value="NZ_CP032157.1"/>
</dbReference>
<dbReference type="Proteomes" id="UP000263900">
    <property type="component" value="Chromosome"/>
</dbReference>
<feature type="domain" description="Response regulatory" evidence="2">
    <location>
        <begin position="4"/>
        <end position="117"/>
    </location>
</feature>
<dbReference type="EMBL" id="CP032157">
    <property type="protein sequence ID" value="AXY78452.1"/>
    <property type="molecule type" value="Genomic_DNA"/>
</dbReference>
<dbReference type="InterPro" id="IPR001789">
    <property type="entry name" value="Sig_transdc_resp-reg_receiver"/>
</dbReference>
<dbReference type="OrthoDB" id="1646880at2"/>
<evidence type="ECO:0000259" key="3">
    <source>
        <dbReference type="PROSITE" id="PS50930"/>
    </source>
</evidence>
<dbReference type="PANTHER" id="PTHR45526:SF1">
    <property type="entry name" value="TRANSCRIPTIONAL REGULATORY PROTEIN DCUR-RELATED"/>
    <property type="match status" value="1"/>
</dbReference>
<accession>A0A3B7MV76</accession>
<keyword evidence="1" id="KW-0597">Phosphoprotein</keyword>
<evidence type="ECO:0000259" key="2">
    <source>
        <dbReference type="PROSITE" id="PS50110"/>
    </source>
</evidence>
<dbReference type="Pfam" id="PF04397">
    <property type="entry name" value="LytTR"/>
    <property type="match status" value="1"/>
</dbReference>
<feature type="domain" description="HTH LytTR-type" evidence="3">
    <location>
        <begin position="146"/>
        <end position="223"/>
    </location>
</feature>
<reference evidence="4 5" key="1">
    <citation type="submission" date="2018-09" db="EMBL/GenBank/DDBJ databases">
        <title>Genome sequencing of strain 6GH32-13.</title>
        <authorList>
            <person name="Weon H.-Y."/>
            <person name="Heo J."/>
            <person name="Kwon S.-W."/>
        </authorList>
    </citation>
    <scope>NUCLEOTIDE SEQUENCE [LARGE SCALE GENOMIC DNA]</scope>
    <source>
        <strain evidence="4 5">5GH32-13</strain>
    </source>
</reference>
<dbReference type="GO" id="GO:0000156">
    <property type="term" value="F:phosphorelay response regulator activity"/>
    <property type="evidence" value="ECO:0007669"/>
    <property type="project" value="TreeGrafter"/>
</dbReference>
<organism evidence="4 5">
    <name type="scientific">Paraflavitalea soli</name>
    <dbReference type="NCBI Taxonomy" id="2315862"/>
    <lineage>
        <taxon>Bacteria</taxon>
        <taxon>Pseudomonadati</taxon>
        <taxon>Bacteroidota</taxon>
        <taxon>Chitinophagia</taxon>
        <taxon>Chitinophagales</taxon>
        <taxon>Chitinophagaceae</taxon>
        <taxon>Paraflavitalea</taxon>
    </lineage>
</organism>
<evidence type="ECO:0000256" key="1">
    <source>
        <dbReference type="PROSITE-ProRule" id="PRU00169"/>
    </source>
</evidence>
<dbReference type="Gene3D" id="2.40.50.1020">
    <property type="entry name" value="LytTr DNA-binding domain"/>
    <property type="match status" value="1"/>
</dbReference>
<evidence type="ECO:0000313" key="4">
    <source>
        <dbReference type="EMBL" id="AXY78452.1"/>
    </source>
</evidence>
<feature type="modified residue" description="4-aspartylphosphate" evidence="1">
    <location>
        <position position="56"/>
    </location>
</feature>
<keyword evidence="4" id="KW-0238">DNA-binding</keyword>
<dbReference type="PANTHER" id="PTHR45526">
    <property type="entry name" value="TRANSCRIPTIONAL REGULATORY PROTEIN DPIA"/>
    <property type="match status" value="1"/>
</dbReference>
<dbReference type="GO" id="GO:0003677">
    <property type="term" value="F:DNA binding"/>
    <property type="evidence" value="ECO:0007669"/>
    <property type="project" value="UniProtKB-KW"/>
</dbReference>
<dbReference type="PROSITE" id="PS50110">
    <property type="entry name" value="RESPONSE_REGULATORY"/>
    <property type="match status" value="1"/>
</dbReference>
<dbReference type="InterPro" id="IPR051271">
    <property type="entry name" value="2C-system_Tx_regulators"/>
</dbReference>
<keyword evidence="5" id="KW-1185">Reference proteome</keyword>